<feature type="transmembrane region" description="Helical" evidence="3">
    <location>
        <begin position="158"/>
        <end position="182"/>
    </location>
</feature>
<evidence type="ECO:0000313" key="5">
    <source>
        <dbReference type="Proteomes" id="UP000466864"/>
    </source>
</evidence>
<feature type="transmembrane region" description="Helical" evidence="3">
    <location>
        <begin position="28"/>
        <end position="45"/>
    </location>
</feature>
<dbReference type="EMBL" id="VUMV01000009">
    <property type="protein sequence ID" value="MST82812.1"/>
    <property type="molecule type" value="Genomic_DNA"/>
</dbReference>
<dbReference type="RefSeq" id="WP_154458717.1">
    <property type="nucleotide sequence ID" value="NZ_VUMV01000009.1"/>
</dbReference>
<reference evidence="4 5" key="1">
    <citation type="submission" date="2019-08" db="EMBL/GenBank/DDBJ databases">
        <title>In-depth cultivation of the pig gut microbiome towards novel bacterial diversity and tailored functional studies.</title>
        <authorList>
            <person name="Wylensek D."/>
            <person name="Hitch T.C.A."/>
            <person name="Clavel T."/>
        </authorList>
    </citation>
    <scope>NUCLEOTIDE SEQUENCE [LARGE SCALE GENOMIC DNA]</scope>
    <source>
        <strain evidence="4 5">Oil+RF-744-WCA-WT-13</strain>
    </source>
</reference>
<keyword evidence="1 3" id="KW-0812">Transmembrane</keyword>
<dbReference type="PANTHER" id="PTHR37815">
    <property type="entry name" value="UPF0397 PROTEIN BC_2624-RELATED"/>
    <property type="match status" value="1"/>
</dbReference>
<evidence type="ECO:0000256" key="2">
    <source>
        <dbReference type="ARBA" id="ARBA00022989"/>
    </source>
</evidence>
<comment type="caution">
    <text evidence="4">The sequence shown here is derived from an EMBL/GenBank/DDBJ whole genome shotgun (WGS) entry which is preliminary data.</text>
</comment>
<dbReference type="InterPro" id="IPR009825">
    <property type="entry name" value="ECF_substrate-spec-like"/>
</dbReference>
<evidence type="ECO:0000313" key="4">
    <source>
        <dbReference type="EMBL" id="MST82812.1"/>
    </source>
</evidence>
<keyword evidence="2 3" id="KW-1133">Transmembrane helix</keyword>
<name>A0A7X2P9P7_9FIRM</name>
<dbReference type="Proteomes" id="UP000466864">
    <property type="component" value="Unassembled WGS sequence"/>
</dbReference>
<dbReference type="AlphaFoldDB" id="A0A7X2P9P7"/>
<proteinExistence type="predicted"/>
<protein>
    <submittedName>
        <fullName evidence="4">ECF transporter S component</fullName>
    </submittedName>
</protein>
<sequence length="197" mass="21410">MQSRTEKDGKSISKKTYAQDENSRIQDMVITALMIALTYVATWLINIRLPFMGSGGLIHLGNVPLFIAAILFGKKTGALAGGIGMGLFDLLSGWTAWAPFTFVIVGLMGYEVGWFAERRPIKNTALNDAVSMILALIIKIVGYYFAEVILYGNWIAPIGSVPGNICQVGVAAVIVMAMLPVLRRVTRSMRRPAGRTA</sequence>
<feature type="transmembrane region" description="Helical" evidence="3">
    <location>
        <begin position="125"/>
        <end position="146"/>
    </location>
</feature>
<organism evidence="4 5">
    <name type="scientific">Bilifractor porci</name>
    <dbReference type="NCBI Taxonomy" id="2606636"/>
    <lineage>
        <taxon>Bacteria</taxon>
        <taxon>Bacillati</taxon>
        <taxon>Bacillota</taxon>
        <taxon>Clostridia</taxon>
        <taxon>Lachnospirales</taxon>
        <taxon>Lachnospiraceae</taxon>
        <taxon>Bilifractor</taxon>
    </lineage>
</organism>
<accession>A0A7X2P9P7</accession>
<dbReference type="GO" id="GO:0016020">
    <property type="term" value="C:membrane"/>
    <property type="evidence" value="ECO:0007669"/>
    <property type="project" value="InterPro"/>
</dbReference>
<evidence type="ECO:0000256" key="1">
    <source>
        <dbReference type="ARBA" id="ARBA00022692"/>
    </source>
</evidence>
<keyword evidence="5" id="KW-1185">Reference proteome</keyword>
<dbReference type="PANTHER" id="PTHR37815:SF3">
    <property type="entry name" value="UPF0397 PROTEIN SPR0429"/>
    <property type="match status" value="1"/>
</dbReference>
<dbReference type="Gene3D" id="1.10.1760.20">
    <property type="match status" value="1"/>
</dbReference>
<gene>
    <name evidence="4" type="ORF">FYJ60_10885</name>
</gene>
<evidence type="ECO:0000256" key="3">
    <source>
        <dbReference type="SAM" id="Phobius"/>
    </source>
</evidence>
<keyword evidence="3" id="KW-0472">Membrane</keyword>
<dbReference type="Pfam" id="PF07155">
    <property type="entry name" value="ECF-ribofla_trS"/>
    <property type="match status" value="1"/>
</dbReference>
<feature type="transmembrane region" description="Helical" evidence="3">
    <location>
        <begin position="94"/>
        <end position="113"/>
    </location>
</feature>